<accession>A0A016U7X2</accession>
<dbReference type="EMBL" id="JARK01001387">
    <property type="protein sequence ID" value="EYC11275.1"/>
    <property type="molecule type" value="Genomic_DNA"/>
</dbReference>
<sequence>MSVVFSKFSSCRSSVTRRGTGNKGRSDKYAEHTHKMKRLYEKGEKRDRQKVKSEILMWVKAEDMINFLHYAEWPYTYLPMVQLKMVI</sequence>
<evidence type="ECO:0000313" key="3">
    <source>
        <dbReference type="Proteomes" id="UP000024635"/>
    </source>
</evidence>
<organism evidence="2 3">
    <name type="scientific">Ancylostoma ceylanicum</name>
    <dbReference type="NCBI Taxonomy" id="53326"/>
    <lineage>
        <taxon>Eukaryota</taxon>
        <taxon>Metazoa</taxon>
        <taxon>Ecdysozoa</taxon>
        <taxon>Nematoda</taxon>
        <taxon>Chromadorea</taxon>
        <taxon>Rhabditida</taxon>
        <taxon>Rhabditina</taxon>
        <taxon>Rhabditomorpha</taxon>
        <taxon>Strongyloidea</taxon>
        <taxon>Ancylostomatidae</taxon>
        <taxon>Ancylostomatinae</taxon>
        <taxon>Ancylostoma</taxon>
    </lineage>
</organism>
<dbReference type="AlphaFoldDB" id="A0A016U7X2"/>
<keyword evidence="3" id="KW-1185">Reference proteome</keyword>
<evidence type="ECO:0000313" key="2">
    <source>
        <dbReference type="EMBL" id="EYC11275.1"/>
    </source>
</evidence>
<protein>
    <submittedName>
        <fullName evidence="2">Uncharacterized protein</fullName>
    </submittedName>
</protein>
<feature type="compositionally biased region" description="Polar residues" evidence="1">
    <location>
        <begin position="7"/>
        <end position="19"/>
    </location>
</feature>
<dbReference type="Proteomes" id="UP000024635">
    <property type="component" value="Unassembled WGS sequence"/>
</dbReference>
<reference evidence="3" key="1">
    <citation type="journal article" date="2015" name="Nat. Genet.">
        <title>The genome and transcriptome of the zoonotic hookworm Ancylostoma ceylanicum identify infection-specific gene families.</title>
        <authorList>
            <person name="Schwarz E.M."/>
            <person name="Hu Y."/>
            <person name="Antoshechkin I."/>
            <person name="Miller M.M."/>
            <person name="Sternberg P.W."/>
            <person name="Aroian R.V."/>
        </authorList>
    </citation>
    <scope>NUCLEOTIDE SEQUENCE</scope>
    <source>
        <strain evidence="3">HY135</strain>
    </source>
</reference>
<evidence type="ECO:0000256" key="1">
    <source>
        <dbReference type="SAM" id="MobiDB-lite"/>
    </source>
</evidence>
<proteinExistence type="predicted"/>
<name>A0A016U7X2_9BILA</name>
<feature type="region of interest" description="Disordered" evidence="1">
    <location>
        <begin position="1"/>
        <end position="34"/>
    </location>
</feature>
<feature type="compositionally biased region" description="Basic and acidic residues" evidence="1">
    <location>
        <begin position="24"/>
        <end position="34"/>
    </location>
</feature>
<comment type="caution">
    <text evidence="2">The sequence shown here is derived from an EMBL/GenBank/DDBJ whole genome shotgun (WGS) entry which is preliminary data.</text>
</comment>
<gene>
    <name evidence="2" type="primary">Acey_s0051.g2114</name>
    <name evidence="2" type="ORF">Y032_0051g2114</name>
</gene>